<protein>
    <submittedName>
        <fullName evidence="1">Uncharacterized protein</fullName>
    </submittedName>
</protein>
<proteinExistence type="predicted"/>
<sequence>MITIRGFIVPWYLIVARATRAKLPRMTGDTRWCSARSRRSTTGSGRAIRPSYPAEQMVAELEALLSESVVVDVSTQLFLAKKL</sequence>
<comment type="caution">
    <text evidence="1">The sequence shown here is derived from an EMBL/GenBank/DDBJ whole genome shotgun (WGS) entry which is preliminary data.</text>
</comment>
<accession>A0ABP4P7G7</accession>
<evidence type="ECO:0000313" key="1">
    <source>
        <dbReference type="EMBL" id="GAA1575216.1"/>
    </source>
</evidence>
<organism evidence="1 2">
    <name type="scientific">Kribbella sancticallisti</name>
    <dbReference type="NCBI Taxonomy" id="460087"/>
    <lineage>
        <taxon>Bacteria</taxon>
        <taxon>Bacillati</taxon>
        <taxon>Actinomycetota</taxon>
        <taxon>Actinomycetes</taxon>
        <taxon>Propionibacteriales</taxon>
        <taxon>Kribbellaceae</taxon>
        <taxon>Kribbella</taxon>
    </lineage>
</organism>
<gene>
    <name evidence="1" type="ORF">GCM10009789_30800</name>
</gene>
<keyword evidence="2" id="KW-1185">Reference proteome</keyword>
<dbReference type="Proteomes" id="UP001500393">
    <property type="component" value="Unassembled WGS sequence"/>
</dbReference>
<dbReference type="EMBL" id="BAAAOS010000019">
    <property type="protein sequence ID" value="GAA1575216.1"/>
    <property type="molecule type" value="Genomic_DNA"/>
</dbReference>
<reference evidence="2" key="1">
    <citation type="journal article" date="2019" name="Int. J. Syst. Evol. Microbiol.">
        <title>The Global Catalogue of Microorganisms (GCM) 10K type strain sequencing project: providing services to taxonomists for standard genome sequencing and annotation.</title>
        <authorList>
            <consortium name="The Broad Institute Genomics Platform"/>
            <consortium name="The Broad Institute Genome Sequencing Center for Infectious Disease"/>
            <person name="Wu L."/>
            <person name="Ma J."/>
        </authorList>
    </citation>
    <scope>NUCLEOTIDE SEQUENCE [LARGE SCALE GENOMIC DNA]</scope>
    <source>
        <strain evidence="2">JCM 14969</strain>
    </source>
</reference>
<name>A0ABP4P7G7_9ACTN</name>
<evidence type="ECO:0000313" key="2">
    <source>
        <dbReference type="Proteomes" id="UP001500393"/>
    </source>
</evidence>